<protein>
    <recommendedName>
        <fullName evidence="3">TetR/AcrR family transcriptional regulator</fullName>
    </recommendedName>
</protein>
<dbReference type="Gene3D" id="1.10.357.10">
    <property type="entry name" value="Tetracycline Repressor, domain 2"/>
    <property type="match status" value="1"/>
</dbReference>
<dbReference type="InterPro" id="IPR009057">
    <property type="entry name" value="Homeodomain-like_sf"/>
</dbReference>
<dbReference type="SUPFAM" id="SSF46689">
    <property type="entry name" value="Homeodomain-like"/>
    <property type="match status" value="1"/>
</dbReference>
<sequence>MPYLMDTGGRVDELTDAVVYLINTEGIGSLTIRKIAAVAHVSPSSIISHLENKRRVTDLVMKCIAGRLDRRLATRVRYDGVLALVPDEGALGLVRAWLAMCELARGDEELAVSVAYLEQGQRGLVQWACRLAPDDEVTVDAVQALVVGVWTAMCARIEPMSSARAVVVLRHACAALGVEMVAAAE</sequence>
<dbReference type="Proteomes" id="UP001499882">
    <property type="component" value="Unassembled WGS sequence"/>
</dbReference>
<accession>A0ABP8YIR8</accession>
<dbReference type="RefSeq" id="WP_345525535.1">
    <property type="nucleotide sequence ID" value="NZ_BAABKN010000006.1"/>
</dbReference>
<name>A0ABP8YIR8_9ACTN</name>
<evidence type="ECO:0000313" key="1">
    <source>
        <dbReference type="EMBL" id="GAA4728929.1"/>
    </source>
</evidence>
<proteinExistence type="predicted"/>
<evidence type="ECO:0008006" key="3">
    <source>
        <dbReference type="Google" id="ProtNLM"/>
    </source>
</evidence>
<comment type="caution">
    <text evidence="1">The sequence shown here is derived from an EMBL/GenBank/DDBJ whole genome shotgun (WGS) entry which is preliminary data.</text>
</comment>
<evidence type="ECO:0000313" key="2">
    <source>
        <dbReference type="Proteomes" id="UP001499882"/>
    </source>
</evidence>
<reference evidence="2" key="1">
    <citation type="journal article" date="2019" name="Int. J. Syst. Evol. Microbiol.">
        <title>The Global Catalogue of Microorganisms (GCM) 10K type strain sequencing project: providing services to taxonomists for standard genome sequencing and annotation.</title>
        <authorList>
            <consortium name="The Broad Institute Genomics Platform"/>
            <consortium name="The Broad Institute Genome Sequencing Center for Infectious Disease"/>
            <person name="Wu L."/>
            <person name="Ma J."/>
        </authorList>
    </citation>
    <scope>NUCLEOTIDE SEQUENCE [LARGE SCALE GENOMIC DNA]</scope>
    <source>
        <strain evidence="2">JCM 18532</strain>
    </source>
</reference>
<organism evidence="1 2">
    <name type="scientific">Nocardioides endophyticus</name>
    <dbReference type="NCBI Taxonomy" id="1353775"/>
    <lineage>
        <taxon>Bacteria</taxon>
        <taxon>Bacillati</taxon>
        <taxon>Actinomycetota</taxon>
        <taxon>Actinomycetes</taxon>
        <taxon>Propionibacteriales</taxon>
        <taxon>Nocardioidaceae</taxon>
        <taxon>Nocardioides</taxon>
    </lineage>
</organism>
<dbReference type="EMBL" id="BAABKN010000006">
    <property type="protein sequence ID" value="GAA4728929.1"/>
    <property type="molecule type" value="Genomic_DNA"/>
</dbReference>
<keyword evidence="2" id="KW-1185">Reference proteome</keyword>
<gene>
    <name evidence="1" type="ORF">GCM10023350_10140</name>
</gene>